<name>A0A7J6X0T4_THATH</name>
<protein>
    <submittedName>
        <fullName evidence="1">Uncharacterized protein</fullName>
    </submittedName>
</protein>
<gene>
    <name evidence="1" type="ORF">FRX31_007072</name>
</gene>
<feature type="non-terminal residue" evidence="1">
    <location>
        <position position="1"/>
    </location>
</feature>
<dbReference type="Proteomes" id="UP000554482">
    <property type="component" value="Unassembled WGS sequence"/>
</dbReference>
<organism evidence="1 2">
    <name type="scientific">Thalictrum thalictroides</name>
    <name type="common">Rue-anemone</name>
    <name type="synonym">Anemone thalictroides</name>
    <dbReference type="NCBI Taxonomy" id="46969"/>
    <lineage>
        <taxon>Eukaryota</taxon>
        <taxon>Viridiplantae</taxon>
        <taxon>Streptophyta</taxon>
        <taxon>Embryophyta</taxon>
        <taxon>Tracheophyta</taxon>
        <taxon>Spermatophyta</taxon>
        <taxon>Magnoliopsida</taxon>
        <taxon>Ranunculales</taxon>
        <taxon>Ranunculaceae</taxon>
        <taxon>Thalictroideae</taxon>
        <taxon>Thalictrum</taxon>
    </lineage>
</organism>
<sequence>NDHGGWGWALSDTICAYGGIVRAADGSVSFCYHGTGSRRSILFQELKALDRTQTFGARADRS</sequence>
<evidence type="ECO:0000313" key="1">
    <source>
        <dbReference type="EMBL" id="KAF5203339.1"/>
    </source>
</evidence>
<proteinExistence type="predicted"/>
<reference evidence="1 2" key="1">
    <citation type="submission" date="2020-06" db="EMBL/GenBank/DDBJ databases">
        <title>Transcriptomic and genomic resources for Thalictrum thalictroides and T. hernandezii: Facilitating candidate gene discovery in an emerging model plant lineage.</title>
        <authorList>
            <person name="Arias T."/>
            <person name="Riano-Pachon D.M."/>
            <person name="Di Stilio V.S."/>
        </authorList>
    </citation>
    <scope>NUCLEOTIDE SEQUENCE [LARGE SCALE GENOMIC DNA]</scope>
    <source>
        <strain evidence="2">cv. WT478/WT964</strain>
        <tissue evidence="1">Leaves</tissue>
    </source>
</reference>
<comment type="caution">
    <text evidence="1">The sequence shown here is derived from an EMBL/GenBank/DDBJ whole genome shotgun (WGS) entry which is preliminary data.</text>
</comment>
<accession>A0A7J6X0T4</accession>
<keyword evidence="2" id="KW-1185">Reference proteome</keyword>
<evidence type="ECO:0000313" key="2">
    <source>
        <dbReference type="Proteomes" id="UP000554482"/>
    </source>
</evidence>
<dbReference type="EMBL" id="JABWDY010006935">
    <property type="protein sequence ID" value="KAF5203339.1"/>
    <property type="molecule type" value="Genomic_DNA"/>
</dbReference>
<dbReference type="AlphaFoldDB" id="A0A7J6X0T4"/>